<dbReference type="CDD" id="cd01185">
    <property type="entry name" value="INTN1_C_like"/>
    <property type="match status" value="1"/>
</dbReference>
<dbReference type="InterPro" id="IPR013762">
    <property type="entry name" value="Integrase-like_cat_sf"/>
</dbReference>
<dbReference type="AlphaFoldDB" id="A0A096ABN0"/>
<dbReference type="PANTHER" id="PTHR30349">
    <property type="entry name" value="PHAGE INTEGRASE-RELATED"/>
    <property type="match status" value="1"/>
</dbReference>
<dbReference type="Pfam" id="PF17293">
    <property type="entry name" value="Arm-DNA-bind_5"/>
    <property type="match status" value="1"/>
</dbReference>
<dbReference type="GO" id="GO:0003677">
    <property type="term" value="F:DNA binding"/>
    <property type="evidence" value="ECO:0007669"/>
    <property type="project" value="UniProtKB-KW"/>
</dbReference>
<dbReference type="SUPFAM" id="SSF56349">
    <property type="entry name" value="DNA breaking-rejoining enzymes"/>
    <property type="match status" value="1"/>
</dbReference>
<dbReference type="InterPro" id="IPR011010">
    <property type="entry name" value="DNA_brk_join_enz"/>
</dbReference>
<evidence type="ECO:0000256" key="1">
    <source>
        <dbReference type="ARBA" id="ARBA00008857"/>
    </source>
</evidence>
<evidence type="ECO:0000256" key="3">
    <source>
        <dbReference type="ARBA" id="ARBA00023172"/>
    </source>
</evidence>
<evidence type="ECO:0000313" key="5">
    <source>
        <dbReference type="EMBL" id="KGF43956.1"/>
    </source>
</evidence>
<proteinExistence type="inferred from homology"/>
<evidence type="ECO:0000256" key="2">
    <source>
        <dbReference type="ARBA" id="ARBA00023125"/>
    </source>
</evidence>
<dbReference type="PROSITE" id="PS51898">
    <property type="entry name" value="TYR_RECOMBINASE"/>
    <property type="match status" value="1"/>
</dbReference>
<dbReference type="GO" id="GO:0006310">
    <property type="term" value="P:DNA recombination"/>
    <property type="evidence" value="ECO:0007669"/>
    <property type="project" value="UniProtKB-KW"/>
</dbReference>
<keyword evidence="3" id="KW-0233">DNA recombination</keyword>
<dbReference type="InterPro" id="IPR050090">
    <property type="entry name" value="Tyrosine_recombinase_XerCD"/>
</dbReference>
<organism evidence="5 6">
    <name type="scientific">Prevotella melaninogenica DNF00666</name>
    <dbReference type="NCBI Taxonomy" id="1401073"/>
    <lineage>
        <taxon>Bacteria</taxon>
        <taxon>Pseudomonadati</taxon>
        <taxon>Bacteroidota</taxon>
        <taxon>Bacteroidia</taxon>
        <taxon>Bacteroidales</taxon>
        <taxon>Prevotellaceae</taxon>
        <taxon>Prevotella</taxon>
    </lineage>
</organism>
<evidence type="ECO:0000313" key="6">
    <source>
        <dbReference type="Proteomes" id="UP000029578"/>
    </source>
</evidence>
<dbReference type="EMBL" id="JRNS01000506">
    <property type="protein sequence ID" value="KGF43956.1"/>
    <property type="molecule type" value="Genomic_DNA"/>
</dbReference>
<gene>
    <name evidence="5" type="ORF">HMPREF0661_11150</name>
</gene>
<dbReference type="InterPro" id="IPR002104">
    <property type="entry name" value="Integrase_catalytic"/>
</dbReference>
<dbReference type="Pfam" id="PF13102">
    <property type="entry name" value="Phage_int_SAM_5"/>
    <property type="match status" value="1"/>
</dbReference>
<protein>
    <submittedName>
        <fullName evidence="5">Integrase</fullName>
    </submittedName>
</protein>
<keyword evidence="2" id="KW-0238">DNA-binding</keyword>
<dbReference type="RefSeq" id="WP_036866512.1">
    <property type="nucleotide sequence ID" value="NZ_JRNS01000506.1"/>
</dbReference>
<dbReference type="InterPro" id="IPR035386">
    <property type="entry name" value="Arm-DNA-bind_5"/>
</dbReference>
<dbReference type="Pfam" id="PF00589">
    <property type="entry name" value="Phage_integrase"/>
    <property type="match status" value="1"/>
</dbReference>
<dbReference type="Gene3D" id="1.10.443.10">
    <property type="entry name" value="Intergrase catalytic core"/>
    <property type="match status" value="1"/>
</dbReference>
<reference evidence="5 6" key="1">
    <citation type="submission" date="2014-07" db="EMBL/GenBank/DDBJ databases">
        <authorList>
            <person name="McCorrison J."/>
            <person name="Sanka R."/>
            <person name="Torralba M."/>
            <person name="Gillis M."/>
            <person name="Haft D.H."/>
            <person name="Methe B."/>
            <person name="Sutton G."/>
            <person name="Nelson K.E."/>
        </authorList>
    </citation>
    <scope>NUCLEOTIDE SEQUENCE [LARGE SCALE GENOMIC DNA]</scope>
    <source>
        <strain evidence="5 6">DNF00666</strain>
    </source>
</reference>
<dbReference type="InterPro" id="IPR010998">
    <property type="entry name" value="Integrase_recombinase_N"/>
</dbReference>
<evidence type="ECO:0000259" key="4">
    <source>
        <dbReference type="PROSITE" id="PS51898"/>
    </source>
</evidence>
<dbReference type="Gene3D" id="1.10.150.130">
    <property type="match status" value="1"/>
</dbReference>
<name>A0A096ABN0_9BACT</name>
<dbReference type="GO" id="GO:0015074">
    <property type="term" value="P:DNA integration"/>
    <property type="evidence" value="ECO:0007669"/>
    <property type="project" value="InterPro"/>
</dbReference>
<comment type="similarity">
    <text evidence="1">Belongs to the 'phage' integrase family.</text>
</comment>
<comment type="caution">
    <text evidence="5">The sequence shown here is derived from an EMBL/GenBank/DDBJ whole genome shotgun (WGS) entry which is preliminary data.</text>
</comment>
<sequence length="411" mass="47803">MRSTFKVLFYLKKNAPKKDGSVPVMCRITIDGSIAQFSCKCDILPNLWDIKSNRASGKSSVALETNRFLDKIRVGINAKYKEIAERDNYVTAEKVKNAFLGLEMRHETLLKVYAQHNEDFAKQVDAGLRSQSTYDKYCTVYKHLEEFIKTRYRLSDIALRELTPAFITDFEIFLRTEKQCCNNTVWIYMMPLRRMITIAQNHGWIVRDPFVDYSISAESTERDYLTKDEIRQMMDLKFRRKSMELVRDLYVFCCFTGLSFTDMKNLTKDNVQTSFDGKLWIMTKRQKTGVESNIMLMDVPLRIIEKYDGMAKENYLLPVPQYITACKNLKTIIGLCGIEKNITWHTSRHTMATEICLTNGVPIETLSKMLGHTNIRTTQIYAKITHEKESRDMNTLSDKLSRIEQFNGITI</sequence>
<accession>A0A096ABN0</accession>
<dbReference type="Proteomes" id="UP000029578">
    <property type="component" value="Unassembled WGS sequence"/>
</dbReference>
<feature type="domain" description="Tyr recombinase" evidence="4">
    <location>
        <begin position="220"/>
        <end position="394"/>
    </location>
</feature>
<dbReference type="InterPro" id="IPR025269">
    <property type="entry name" value="SAM-like_dom"/>
</dbReference>
<dbReference type="PANTHER" id="PTHR30349:SF64">
    <property type="entry name" value="PROPHAGE INTEGRASE INTD-RELATED"/>
    <property type="match status" value="1"/>
</dbReference>